<name>A0AAN6G971_9BASI</name>
<keyword evidence="5" id="KW-0804">Transcription</keyword>
<evidence type="ECO:0000313" key="9">
    <source>
        <dbReference type="EMBL" id="KAK0527665.1"/>
    </source>
</evidence>
<dbReference type="Gene3D" id="1.20.1250.40">
    <property type="match status" value="1"/>
</dbReference>
<evidence type="ECO:0000256" key="6">
    <source>
        <dbReference type="ARBA" id="ARBA00023242"/>
    </source>
</evidence>
<proteinExistence type="inferred from homology"/>
<organism evidence="9 10">
    <name type="scientific">Tilletia horrida</name>
    <dbReference type="NCBI Taxonomy" id="155126"/>
    <lineage>
        <taxon>Eukaryota</taxon>
        <taxon>Fungi</taxon>
        <taxon>Dikarya</taxon>
        <taxon>Basidiomycota</taxon>
        <taxon>Ustilaginomycotina</taxon>
        <taxon>Exobasidiomycetes</taxon>
        <taxon>Tilletiales</taxon>
        <taxon>Tilletiaceae</taxon>
        <taxon>Tilletia</taxon>
    </lineage>
</organism>
<dbReference type="PANTHER" id="PTHR15561">
    <property type="entry name" value="CALCITONIN GENE-RELATED PEPTIDE-RECEPTOR COMPONENT PROTEIN"/>
    <property type="match status" value="1"/>
</dbReference>
<evidence type="ECO:0000256" key="1">
    <source>
        <dbReference type="ARBA" id="ARBA00004123"/>
    </source>
</evidence>
<evidence type="ECO:0000256" key="5">
    <source>
        <dbReference type="ARBA" id="ARBA00023163"/>
    </source>
</evidence>
<dbReference type="InterPro" id="IPR038846">
    <property type="entry name" value="RPC9"/>
</dbReference>
<feature type="domain" description="RNA polymerase Rpb4/RPC9 core" evidence="8">
    <location>
        <begin position="1"/>
        <end position="151"/>
    </location>
</feature>
<dbReference type="InterPro" id="IPR010997">
    <property type="entry name" value="HRDC-like_sf"/>
</dbReference>
<keyword evidence="4" id="KW-0240">DNA-directed RNA polymerase</keyword>
<evidence type="ECO:0000256" key="7">
    <source>
        <dbReference type="SAM" id="MobiDB-lite"/>
    </source>
</evidence>
<evidence type="ECO:0000256" key="4">
    <source>
        <dbReference type="ARBA" id="ARBA00022478"/>
    </source>
</evidence>
<dbReference type="GO" id="GO:0000166">
    <property type="term" value="F:nucleotide binding"/>
    <property type="evidence" value="ECO:0007669"/>
    <property type="project" value="InterPro"/>
</dbReference>
<dbReference type="EMBL" id="JAPDMQ010000302">
    <property type="protein sequence ID" value="KAK0527665.1"/>
    <property type="molecule type" value="Genomic_DNA"/>
</dbReference>
<comment type="caution">
    <text evidence="9">The sequence shown here is derived from an EMBL/GenBank/DDBJ whole genome shotgun (WGS) entry which is preliminary data.</text>
</comment>
<dbReference type="GO" id="GO:0006384">
    <property type="term" value="P:transcription initiation at RNA polymerase III promoter"/>
    <property type="evidence" value="ECO:0007669"/>
    <property type="project" value="InterPro"/>
</dbReference>
<keyword evidence="6" id="KW-0539">Nucleus</keyword>
<keyword evidence="10" id="KW-1185">Reference proteome</keyword>
<dbReference type="Proteomes" id="UP001176521">
    <property type="component" value="Unassembled WGS sequence"/>
</dbReference>
<comment type="subcellular location">
    <subcellularLocation>
        <location evidence="1">Nucleus</location>
    </subcellularLocation>
</comment>
<evidence type="ECO:0000256" key="3">
    <source>
        <dbReference type="ARBA" id="ARBA00016672"/>
    </source>
</evidence>
<dbReference type="SUPFAM" id="SSF47819">
    <property type="entry name" value="HRDC-like"/>
    <property type="match status" value="1"/>
</dbReference>
<dbReference type="InterPro" id="IPR038324">
    <property type="entry name" value="Rpb4/RPC9_sf"/>
</dbReference>
<accession>A0AAN6G971</accession>
<sequence length="182" mass="20342">MREISKRVVLLSDYESLQVALDYSSRYGSPDGKTLKSPIQQMNTVHHELLKYLQNQSHPRPCSQQSPEGITAFLTALQDAGYSPPASAGPRREEALAAHHLTKSERLMLVNSAPTTQVFLSTLVEECFARFTPEQIEHILELVRTHLLPAQANGTAEEYEEQEGEEGEEGDDMIDEDAYLNA</sequence>
<feature type="compositionally biased region" description="Acidic residues" evidence="7">
    <location>
        <begin position="157"/>
        <end position="182"/>
    </location>
</feature>
<dbReference type="AlphaFoldDB" id="A0AAN6G971"/>
<gene>
    <name evidence="9" type="ORF">OC842_004793</name>
</gene>
<reference evidence="9" key="1">
    <citation type="journal article" date="2023" name="PhytoFront">
        <title>Draft Genome Resources of Seven Strains of Tilletia horrida, Causal Agent of Kernel Smut of Rice.</title>
        <authorList>
            <person name="Khanal S."/>
            <person name="Antony Babu S."/>
            <person name="Zhou X.G."/>
        </authorList>
    </citation>
    <scope>NUCLEOTIDE SEQUENCE</scope>
    <source>
        <strain evidence="9">TX3</strain>
    </source>
</reference>
<feature type="region of interest" description="Disordered" evidence="7">
    <location>
        <begin position="154"/>
        <end position="182"/>
    </location>
</feature>
<comment type="similarity">
    <text evidence="2">Belongs to the eukaryotic RPC9 RNA polymerase subunit family.</text>
</comment>
<dbReference type="InterPro" id="IPR006590">
    <property type="entry name" value="RNA_pol_Rpb4/RPC9_core"/>
</dbReference>
<evidence type="ECO:0000313" key="10">
    <source>
        <dbReference type="Proteomes" id="UP001176521"/>
    </source>
</evidence>
<evidence type="ECO:0000256" key="2">
    <source>
        <dbReference type="ARBA" id="ARBA00006898"/>
    </source>
</evidence>
<evidence type="ECO:0000259" key="8">
    <source>
        <dbReference type="SMART" id="SM00657"/>
    </source>
</evidence>
<protein>
    <recommendedName>
        <fullName evidence="3">DNA-directed RNA polymerase III subunit RPC9</fullName>
    </recommendedName>
</protein>
<dbReference type="InterPro" id="IPR005574">
    <property type="entry name" value="Rpb4/RPC9"/>
</dbReference>
<dbReference type="GO" id="GO:0005666">
    <property type="term" value="C:RNA polymerase III complex"/>
    <property type="evidence" value="ECO:0007669"/>
    <property type="project" value="InterPro"/>
</dbReference>
<dbReference type="PANTHER" id="PTHR15561:SF0">
    <property type="entry name" value="DNA-DIRECTED RNA POLYMERASE III SUBUNIT RPC9"/>
    <property type="match status" value="1"/>
</dbReference>
<dbReference type="SMART" id="SM00657">
    <property type="entry name" value="RPOL4c"/>
    <property type="match status" value="1"/>
</dbReference>
<dbReference type="Pfam" id="PF03874">
    <property type="entry name" value="RNA_pol_Rpb4"/>
    <property type="match status" value="1"/>
</dbReference>